<keyword evidence="17" id="KW-1185">Reference proteome</keyword>
<evidence type="ECO:0000256" key="4">
    <source>
        <dbReference type="ARBA" id="ARBA00007004"/>
    </source>
</evidence>
<evidence type="ECO:0000256" key="6">
    <source>
        <dbReference type="ARBA" id="ARBA00022448"/>
    </source>
</evidence>
<sequence length="1937" mass="214080">MGKPKAQAQNSGKKLDVVSLPVSCQLLSWASQDSLFCTLEKVKSPVFCSSTDPVMPQEAAHSPARAAEAGSAVTGNCILYEEASYLLSAPFLQLQNKILILTICAAGIGGTFQYGYNISIINAPASYIQVFMNTTWLERMGAPLDSNMVLLLWSFTVSAYPLGGLTGAVAAGPMAIMLGRKMSLLLNNVFVIIAAALSGFSRMAKSFEMIMLSRFFTGINAGVSMNIQPMYLAESAPKKLRGAVALTSASFTALGLVLGQVVGLRELLGGEESWPFLLASNVVPALIQLTALPWFPESPRYLLIDRGDKESCISALQKLRGTSDLSAELEEMLAEQAAVKGQRAKNPWELVQSPGLRWQLVSVVVLSSAMQLCGNDSMYFYAAYVFQEAGIPEDKIPYVVIGTGSCELITSVTCVRLSVRSGDVQPLLAGRRLLNANLGFTLLFMPRKPFKHRSQAAYNILKVIVVQSRNGVLKAGVTGVLPTEVFDQMSRPAAYMICGSLLWFNLFLVGTAFPFIVKSLAHFCYIPFLVVCVCTALYVWFFLPETKGKSFLEISEEFRKRNFKTKTHGGFYKGPEEIKTTTFLFGGFISCKKMSYNLFLLAFVLGMTGTFHYGLQVSIINSPAEYIQSFIRETWLKRYGSSPSAEMITLMWSLIVSIYSIGGLLGSSSAGYLCVRFGRKKAMLLANIPVLLGAALMGLSRMCGSFEMIIAGRLFSGVCGGLTQNVHIMYAGECAPRKLRGLIAITASTFSAIGKFVGFALGLREVLGVEALWPILLAANAVPAIAQLLTLPFFPDSPRYLLIDQKDKEGCIKAVKQLWGAGDHLAEINDMLSEQRAIGGEKVKSVWDLLRDRAVRWQLITLLLVVSCIQLVGANVISILSRFTLMHTVSLARLGSPLLKPIMSPWGLGPLRSSPQFCVQRLEQLTSGSISSCLQGLLIERAGRKTLLWKNYAVMALALGLLTVTLSLQEGLGNFCFIIFLTYCLSMAIFVLLVLPETKGKTMLQVKEEFNRLNYRGKKGQAALQQSNCSVEENLLLNSVVLTTAVLLSGFSRRAKSSEMVLAGCFLVGITAVQYQGLFQMIAVLGIGGTFQIGFQISTITYMSQHVKAFINETWLERYGYPIQQDNLLLLWSFTVSIFGVGGLLGSSGSRYLTVKFGKKKCLLCNNVLMIVAASIMGCSKMSQSFEMILIGRFMCGVSAGLCVPLHHQYVGEISPRKLRGFANSTSSFFWTLGKAIGQISGQRELLGSQSLWPVLMASCGLPALVQLVTLPFFPESPPYLLMQKGDQEGCKKAIRQLWGEGQHQAEIDDIMKEKATMKNTKILSVLELVKEPAFRWQLYMIVTLTATIQLCGINAVECISPLKSQDITAHRSFLHFSQIYFYTFEVLQAAGFDEKMASYMTLSIGLSELVAAVVCSSIIERLGRKVLLRGGYWIMGSLLAAITVTLSLQVRKFCSQQIAVYSISDLKLTGRTTLLRKEIFNQKFVMALFPQDWYFWMPYCSLALIILFTVVFALGPGGATVSTRVEIFKLSCRPPAFVISAVLTWLGVFVIGTTFPFIVSREKLMEHFIFALQVQFQGLLQMILVLGIGGSFPYGFHISVINYPSVYIRKFINETWIDRHGSPLHPETIMLLWSFIVAVYGIGGFLGSLCCGYLTTKYRKKKCQMFTNLIMLVAALFMALSKTAKSFEMVLVGRFLYGIGAGMSPWPASCRPLTCCPGLDNPLPSFSLTAIRKLWGDGDYQAEIDDIMKEKGAAASTKTLRVLEVLKERSLRWQLYVLMIVMTTLQLCGINAIYFYSFEVFHTAKFEEYLIPYMSLGVGLCECLSTILCSTLIDRFGRKVLLWGGYLLMCSVLALLTMTLSLQHRFFWMHYFSVILIFLFVVFFGVGPSIFIYLYLPETKGKSIMEIKAEFNKLNFGKKETSENNFPKEQLPCTKL</sequence>
<feature type="transmembrane region" description="Helical" evidence="14">
    <location>
        <begin position="1537"/>
        <end position="1560"/>
    </location>
</feature>
<keyword evidence="6" id="KW-0813">Transport</keyword>
<evidence type="ECO:0000256" key="11">
    <source>
        <dbReference type="ARBA" id="ARBA00023136"/>
    </source>
</evidence>
<feature type="transmembrane region" description="Helical" evidence="14">
    <location>
        <begin position="210"/>
        <end position="231"/>
    </location>
</feature>
<feature type="transmembrane region" description="Helical" evidence="14">
    <location>
        <begin position="150"/>
        <end position="172"/>
    </location>
</feature>
<dbReference type="GO" id="GO:0042383">
    <property type="term" value="C:sarcolemma"/>
    <property type="evidence" value="ECO:0007669"/>
    <property type="project" value="UniProtKB-SubCell"/>
</dbReference>
<dbReference type="Proteomes" id="UP000197619">
    <property type="component" value="Unassembled WGS sequence"/>
</dbReference>
<keyword evidence="9 14" id="KW-0812">Transmembrane</keyword>
<proteinExistence type="inferred from homology"/>
<comment type="caution">
    <text evidence="16">The sequence shown here is derived from an EMBL/GenBank/DDBJ whole genome shotgun (WGS) entry which is preliminary data.</text>
</comment>
<dbReference type="Gene3D" id="1.20.1250.20">
    <property type="entry name" value="MFS general substrate transporter like domains"/>
    <property type="match status" value="5"/>
</dbReference>
<comment type="catalytic activity">
    <reaction evidence="1">
        <text>D-fructose(out) = D-fructose(in)</text>
        <dbReference type="Rhea" id="RHEA:60372"/>
        <dbReference type="ChEBI" id="CHEBI:37721"/>
    </reaction>
</comment>
<dbReference type="PANTHER" id="PTHR23503">
    <property type="entry name" value="SOLUTE CARRIER FAMILY 2"/>
    <property type="match status" value="1"/>
</dbReference>
<evidence type="ECO:0000256" key="10">
    <source>
        <dbReference type="ARBA" id="ARBA00022989"/>
    </source>
</evidence>
<feature type="transmembrane region" description="Helical" evidence="14">
    <location>
        <begin position="523"/>
        <end position="543"/>
    </location>
</feature>
<dbReference type="GO" id="GO:0070837">
    <property type="term" value="P:dehydroascorbic acid transport"/>
    <property type="evidence" value="ECO:0007669"/>
    <property type="project" value="TreeGrafter"/>
</dbReference>
<comment type="similarity">
    <text evidence="4">Belongs to the major facilitator superfamily. Sugar transporter (TC 2.A.1.1) family. Glucose transporter subfamily.</text>
</comment>
<evidence type="ECO:0000256" key="9">
    <source>
        <dbReference type="ARBA" id="ARBA00022692"/>
    </source>
</evidence>
<dbReference type="PROSITE" id="PS00217">
    <property type="entry name" value="SUGAR_TRANSPORT_2"/>
    <property type="match status" value="3"/>
</dbReference>
<feature type="transmembrane region" description="Helical" evidence="14">
    <location>
        <begin position="1580"/>
        <end position="1602"/>
    </location>
</feature>
<feature type="transmembrane region" description="Helical" evidence="14">
    <location>
        <begin position="857"/>
        <end position="880"/>
    </location>
</feature>
<dbReference type="InterPro" id="IPR045263">
    <property type="entry name" value="GLUT"/>
</dbReference>
<feature type="transmembrane region" description="Helical" evidence="14">
    <location>
        <begin position="596"/>
        <end position="615"/>
    </location>
</feature>
<keyword evidence="10 14" id="KW-1133">Transmembrane helix</keyword>
<dbReference type="GO" id="GO:0055056">
    <property type="term" value="F:D-glucose transmembrane transporter activity"/>
    <property type="evidence" value="ECO:0007669"/>
    <property type="project" value="TreeGrafter"/>
</dbReference>
<gene>
    <name evidence="16" type="primary">SLC2A11_0</name>
    <name evidence="16" type="ORF">RLOC_00008772</name>
</gene>
<dbReference type="STRING" id="299123.ENSLSDP00000012438"/>
<keyword evidence="7" id="KW-1003">Cell membrane</keyword>
<dbReference type="GO" id="GO:1990539">
    <property type="term" value="P:fructose import across plasma membrane"/>
    <property type="evidence" value="ECO:0007669"/>
    <property type="project" value="UniProtKB-ARBA"/>
</dbReference>
<evidence type="ECO:0000256" key="1">
    <source>
        <dbReference type="ARBA" id="ARBA00000590"/>
    </source>
</evidence>
<feature type="transmembrane region" description="Helical" evidence="14">
    <location>
        <begin position="947"/>
        <end position="966"/>
    </location>
</feature>
<feature type="transmembrane region" description="Helical" evidence="14">
    <location>
        <begin position="1162"/>
        <end position="1183"/>
    </location>
</feature>
<dbReference type="PROSITE" id="PS50850">
    <property type="entry name" value="MFS"/>
    <property type="match status" value="2"/>
</dbReference>
<protein>
    <recommendedName>
        <fullName evidence="5">Solute carrier family 2, facilitated glucose transporter member 5</fullName>
    </recommendedName>
    <alternativeName>
        <fullName evidence="13">Fructose transporter</fullName>
    </alternativeName>
    <alternativeName>
        <fullName evidence="12">Glucose transporter type 5, small intestine</fullName>
    </alternativeName>
</protein>
<feature type="transmembrane region" description="Helical" evidence="14">
    <location>
        <begin position="1811"/>
        <end position="1834"/>
    </location>
</feature>
<dbReference type="InterPro" id="IPR005829">
    <property type="entry name" value="Sugar_transporter_CS"/>
</dbReference>
<dbReference type="GO" id="GO:0005353">
    <property type="term" value="F:fructose transmembrane transporter activity"/>
    <property type="evidence" value="ECO:0007669"/>
    <property type="project" value="UniProtKB-ARBA"/>
</dbReference>
<comment type="subcellular location">
    <subcellularLocation>
        <location evidence="2">Cell membrane</location>
        <location evidence="2">Sarcolemma</location>
    </subcellularLocation>
    <subcellularLocation>
        <location evidence="3">Cell membrane</location>
        <topology evidence="3">Multi-pass membrane protein</topology>
    </subcellularLocation>
</comment>
<dbReference type="InterPro" id="IPR020846">
    <property type="entry name" value="MFS_dom"/>
</dbReference>
<evidence type="ECO:0000256" key="2">
    <source>
        <dbReference type="ARBA" id="ARBA00004135"/>
    </source>
</evidence>
<evidence type="ECO:0000313" key="16">
    <source>
        <dbReference type="EMBL" id="OWK60249.1"/>
    </source>
</evidence>
<reference evidence="16 17" key="1">
    <citation type="submission" date="2017-05" db="EMBL/GenBank/DDBJ databases">
        <title>Genome of assembly of the Bengalese finch, Lonchura striata domestica.</title>
        <authorList>
            <person name="Colquitt B.M."/>
            <person name="Brainard M.S."/>
        </authorList>
    </citation>
    <scope>NUCLEOTIDE SEQUENCE [LARGE SCALE GENOMIC DNA]</scope>
    <source>
        <strain evidence="16">White83orange57</strain>
    </source>
</reference>
<feature type="transmembrane region" description="Helical" evidence="14">
    <location>
        <begin position="1494"/>
        <end position="1516"/>
    </location>
</feature>
<feature type="transmembrane region" description="Helical" evidence="14">
    <location>
        <begin position="1373"/>
        <end position="1391"/>
    </location>
</feature>
<dbReference type="InterPro" id="IPR036259">
    <property type="entry name" value="MFS_trans_sf"/>
</dbReference>
<feature type="transmembrane region" description="Helical" evidence="14">
    <location>
        <begin position="1337"/>
        <end position="1361"/>
    </location>
</feature>
<dbReference type="Pfam" id="PF00083">
    <property type="entry name" value="Sugar_tr"/>
    <property type="match status" value="6"/>
</dbReference>
<dbReference type="GO" id="GO:0046323">
    <property type="term" value="P:D-glucose import"/>
    <property type="evidence" value="ECO:0007669"/>
    <property type="project" value="TreeGrafter"/>
</dbReference>
<feature type="transmembrane region" description="Helical" evidence="14">
    <location>
        <begin position="1841"/>
        <end position="1863"/>
    </location>
</feature>
<feature type="transmembrane region" description="Helical" evidence="14">
    <location>
        <begin position="775"/>
        <end position="794"/>
    </location>
</feature>
<feature type="transmembrane region" description="Helical" evidence="14">
    <location>
        <begin position="243"/>
        <end position="262"/>
    </location>
</feature>
<dbReference type="EMBL" id="MUZQ01000064">
    <property type="protein sequence ID" value="OWK60249.1"/>
    <property type="molecule type" value="Genomic_DNA"/>
</dbReference>
<dbReference type="SUPFAM" id="SSF103473">
    <property type="entry name" value="MFS general substrate transporter"/>
    <property type="match status" value="5"/>
</dbReference>
<evidence type="ECO:0000259" key="15">
    <source>
        <dbReference type="PROSITE" id="PS50850"/>
    </source>
</evidence>
<feature type="transmembrane region" description="Helical" evidence="14">
    <location>
        <begin position="1630"/>
        <end position="1656"/>
    </location>
</feature>
<keyword evidence="8 16" id="KW-0762">Sugar transport</keyword>
<dbReference type="FunFam" id="1.20.1250.20:FF:001511">
    <property type="entry name" value="Solute carrier family 2, facilitated glucose transporter member 5"/>
    <property type="match status" value="1"/>
</dbReference>
<feature type="transmembrane region" description="Helical" evidence="14">
    <location>
        <begin position="1776"/>
        <end position="1799"/>
    </location>
</feature>
<evidence type="ECO:0000313" key="17">
    <source>
        <dbReference type="Proteomes" id="UP000197619"/>
    </source>
</evidence>
<feature type="transmembrane region" description="Helical" evidence="14">
    <location>
        <begin position="1189"/>
        <end position="1208"/>
    </location>
</feature>
<feature type="transmembrane region" description="Helical" evidence="14">
    <location>
        <begin position="1061"/>
        <end position="1087"/>
    </location>
</feature>
<feature type="transmembrane region" description="Helical" evidence="14">
    <location>
        <begin position="493"/>
        <end position="517"/>
    </location>
</feature>
<feature type="domain" description="Major facilitator superfamily (MFS) profile" evidence="15">
    <location>
        <begin position="103"/>
        <end position="547"/>
    </location>
</feature>
<evidence type="ECO:0000256" key="7">
    <source>
        <dbReference type="ARBA" id="ARBA00022475"/>
    </source>
</evidence>
<feature type="transmembrane region" description="Helical" evidence="14">
    <location>
        <begin position="972"/>
        <end position="995"/>
    </location>
</feature>
<evidence type="ECO:0000256" key="8">
    <source>
        <dbReference type="ARBA" id="ARBA00022597"/>
    </source>
</evidence>
<evidence type="ECO:0000256" key="3">
    <source>
        <dbReference type="ARBA" id="ARBA00004651"/>
    </source>
</evidence>
<feature type="domain" description="Major facilitator superfamily (MFS) profile" evidence="15">
    <location>
        <begin position="602"/>
        <end position="1278"/>
    </location>
</feature>
<dbReference type="PANTHER" id="PTHR23503:SF22">
    <property type="entry name" value="SOLUTE CARRIER FAMILY 2, FACILITATED GLUCOSE TRANSPORTER MEMBER 11"/>
    <property type="match status" value="1"/>
</dbReference>
<evidence type="ECO:0000256" key="12">
    <source>
        <dbReference type="ARBA" id="ARBA00029961"/>
    </source>
</evidence>
<feature type="transmembrane region" description="Helical" evidence="14">
    <location>
        <begin position="1252"/>
        <end position="1274"/>
    </location>
</feature>
<dbReference type="CDD" id="cd17432">
    <property type="entry name" value="MFS_GLUT_Class2"/>
    <property type="match status" value="1"/>
</dbReference>
<feature type="transmembrane region" description="Helical" evidence="14">
    <location>
        <begin position="184"/>
        <end position="204"/>
    </location>
</feature>
<keyword evidence="11 14" id="KW-0472">Membrane</keyword>
<accession>A0A218V2U0</accession>
<feature type="transmembrane region" description="Helical" evidence="14">
    <location>
        <begin position="1397"/>
        <end position="1420"/>
    </location>
</feature>
<feature type="transmembrane region" description="Helical" evidence="14">
    <location>
        <begin position="1668"/>
        <end position="1685"/>
    </location>
</feature>
<name>A0A218V2U0_9PASE</name>
<feature type="transmembrane region" description="Helical" evidence="14">
    <location>
        <begin position="1432"/>
        <end position="1451"/>
    </location>
</feature>
<feature type="transmembrane region" description="Helical" evidence="14">
    <location>
        <begin position="274"/>
        <end position="295"/>
    </location>
</feature>
<feature type="transmembrane region" description="Helical" evidence="14">
    <location>
        <begin position="98"/>
        <end position="116"/>
    </location>
</feature>
<evidence type="ECO:0000256" key="14">
    <source>
        <dbReference type="SAM" id="Phobius"/>
    </source>
</evidence>
<feature type="transmembrane region" description="Helical" evidence="14">
    <location>
        <begin position="742"/>
        <end position="763"/>
    </location>
</feature>
<evidence type="ECO:0000256" key="5">
    <source>
        <dbReference type="ARBA" id="ARBA00015973"/>
    </source>
</evidence>
<feature type="transmembrane region" description="Helical" evidence="14">
    <location>
        <begin position="650"/>
        <end position="675"/>
    </location>
</feature>
<dbReference type="InterPro" id="IPR005828">
    <property type="entry name" value="MFS_sugar_transport-like"/>
</dbReference>
<feature type="transmembrane region" description="Helical" evidence="14">
    <location>
        <begin position="1869"/>
        <end position="1897"/>
    </location>
</feature>
<feature type="transmembrane region" description="Helical" evidence="14">
    <location>
        <begin position="1129"/>
        <end position="1150"/>
    </location>
</feature>
<organism evidence="16 17">
    <name type="scientific">Lonchura striata</name>
    <name type="common">white-rumped munia</name>
    <dbReference type="NCBI Taxonomy" id="40157"/>
    <lineage>
        <taxon>Eukaryota</taxon>
        <taxon>Metazoa</taxon>
        <taxon>Chordata</taxon>
        <taxon>Craniata</taxon>
        <taxon>Vertebrata</taxon>
        <taxon>Euteleostomi</taxon>
        <taxon>Archelosauria</taxon>
        <taxon>Archosauria</taxon>
        <taxon>Dinosauria</taxon>
        <taxon>Saurischia</taxon>
        <taxon>Theropoda</taxon>
        <taxon>Coelurosauria</taxon>
        <taxon>Aves</taxon>
        <taxon>Neognathae</taxon>
        <taxon>Neoaves</taxon>
        <taxon>Telluraves</taxon>
        <taxon>Australaves</taxon>
        <taxon>Passeriformes</taxon>
        <taxon>Passeroidea</taxon>
        <taxon>Estrildidae</taxon>
        <taxon>Estrildinae</taxon>
        <taxon>Lonchura</taxon>
    </lineage>
</organism>
<evidence type="ECO:0000256" key="13">
    <source>
        <dbReference type="ARBA" id="ARBA00031099"/>
    </source>
</evidence>